<dbReference type="PANTHER" id="PTHR46796:SF6">
    <property type="entry name" value="ARAC SUBFAMILY"/>
    <property type="match status" value="1"/>
</dbReference>
<feature type="region of interest" description="Disordered" evidence="4">
    <location>
        <begin position="1"/>
        <end position="24"/>
    </location>
</feature>
<accession>A0ABV3LRS3</accession>
<keyword evidence="3" id="KW-0804">Transcription</keyword>
<evidence type="ECO:0000256" key="4">
    <source>
        <dbReference type="SAM" id="MobiDB-lite"/>
    </source>
</evidence>
<keyword evidence="1" id="KW-0805">Transcription regulation</keyword>
<dbReference type="SMART" id="SM00342">
    <property type="entry name" value="HTH_ARAC"/>
    <property type="match status" value="1"/>
</dbReference>
<dbReference type="Pfam" id="PF12833">
    <property type="entry name" value="HTH_18"/>
    <property type="match status" value="1"/>
</dbReference>
<reference evidence="6 7" key="1">
    <citation type="submission" date="2024-06" db="EMBL/GenBank/DDBJ databases">
        <title>The Natural Products Discovery Center: Release of the First 8490 Sequenced Strains for Exploring Actinobacteria Biosynthetic Diversity.</title>
        <authorList>
            <person name="Kalkreuter E."/>
            <person name="Kautsar S.A."/>
            <person name="Yang D."/>
            <person name="Bader C.D."/>
            <person name="Teijaro C.N."/>
            <person name="Fluegel L."/>
            <person name="Davis C.M."/>
            <person name="Simpson J.R."/>
            <person name="Lauterbach L."/>
            <person name="Steele A.D."/>
            <person name="Gui C."/>
            <person name="Meng S."/>
            <person name="Li G."/>
            <person name="Viehrig K."/>
            <person name="Ye F."/>
            <person name="Su P."/>
            <person name="Kiefer A.F."/>
            <person name="Nichols A."/>
            <person name="Cepeda A.J."/>
            <person name="Yan W."/>
            <person name="Fan B."/>
            <person name="Jiang Y."/>
            <person name="Adhikari A."/>
            <person name="Zheng C.-J."/>
            <person name="Schuster L."/>
            <person name="Cowan T.M."/>
            <person name="Smanski M.J."/>
            <person name="Chevrette M.G."/>
            <person name="De Carvalho L.P.S."/>
            <person name="Shen B."/>
        </authorList>
    </citation>
    <scope>NUCLEOTIDE SEQUENCE [LARGE SCALE GENOMIC DNA]</scope>
    <source>
        <strain evidence="6 7">NPDC047833</strain>
    </source>
</reference>
<organism evidence="6 7">
    <name type="scientific">Streptomyces huasconensis</name>
    <dbReference type="NCBI Taxonomy" id="1854574"/>
    <lineage>
        <taxon>Bacteria</taxon>
        <taxon>Bacillati</taxon>
        <taxon>Actinomycetota</taxon>
        <taxon>Actinomycetes</taxon>
        <taxon>Kitasatosporales</taxon>
        <taxon>Streptomycetaceae</taxon>
        <taxon>Streptomyces</taxon>
    </lineage>
</organism>
<evidence type="ECO:0000256" key="3">
    <source>
        <dbReference type="ARBA" id="ARBA00023163"/>
    </source>
</evidence>
<dbReference type="InterPro" id="IPR018060">
    <property type="entry name" value="HTH_AraC"/>
</dbReference>
<evidence type="ECO:0000313" key="6">
    <source>
        <dbReference type="EMBL" id="MEW2362168.1"/>
    </source>
</evidence>
<proteinExistence type="predicted"/>
<name>A0ABV3LRS3_9ACTN</name>
<feature type="domain" description="HTH araC/xylS-type" evidence="5">
    <location>
        <begin position="226"/>
        <end position="326"/>
    </location>
</feature>
<dbReference type="RefSeq" id="WP_359771258.1">
    <property type="nucleotide sequence ID" value="NZ_JBEYRR010000001.1"/>
</dbReference>
<dbReference type="PRINTS" id="PR00032">
    <property type="entry name" value="HTHARAC"/>
</dbReference>
<evidence type="ECO:0000313" key="7">
    <source>
        <dbReference type="Proteomes" id="UP001553843"/>
    </source>
</evidence>
<dbReference type="PROSITE" id="PS01124">
    <property type="entry name" value="HTH_ARAC_FAMILY_2"/>
    <property type="match status" value="1"/>
</dbReference>
<feature type="compositionally biased region" description="Basic and acidic residues" evidence="4">
    <location>
        <begin position="1"/>
        <end position="22"/>
    </location>
</feature>
<dbReference type="InterPro" id="IPR035418">
    <property type="entry name" value="AraC-bd_2"/>
</dbReference>
<dbReference type="Pfam" id="PF14525">
    <property type="entry name" value="AraC_binding_2"/>
    <property type="match status" value="1"/>
</dbReference>
<protein>
    <submittedName>
        <fullName evidence="6">Helix-turn-helix domain-containing protein</fullName>
    </submittedName>
</protein>
<dbReference type="InterPro" id="IPR050204">
    <property type="entry name" value="AraC_XylS_family_regulators"/>
</dbReference>
<dbReference type="Gene3D" id="1.10.10.60">
    <property type="entry name" value="Homeodomain-like"/>
    <property type="match status" value="1"/>
</dbReference>
<dbReference type="InterPro" id="IPR020449">
    <property type="entry name" value="Tscrpt_reg_AraC-type_HTH"/>
</dbReference>
<dbReference type="InterPro" id="IPR009057">
    <property type="entry name" value="Homeodomain-like_sf"/>
</dbReference>
<evidence type="ECO:0000256" key="2">
    <source>
        <dbReference type="ARBA" id="ARBA00023125"/>
    </source>
</evidence>
<sequence length="339" mass="37720">MVLPERCPHSERRPSGPDGDRTRPHRTVLDEITGLWHLPALHRAGPPHPRAGLRVLHLGGAWVAALTCPPTRFARTVPLIRRRDPLAFHVLHMRRGQVSFDAGRRHVRVGAGQLLLVDSSRPYQGRFDDPAGVHSFELLQLPRAALPLPPRTVQRFHALPLSPDAGMGGALTRWLADVTGRAQEFTRADAPFLAEVTAGLVASVLSGAADPAERLAPEERREALRAQVRQFIRHHLADPLTPESIAAAHQLSRRSLYSLFEGDGPSVAAWIRQERLERCRRDLADPRWAGQPIHAIAARWGFPDKAHFSRLFRSTYGASPRDFRCRRTALHGPSTTPHP</sequence>
<evidence type="ECO:0000259" key="5">
    <source>
        <dbReference type="PROSITE" id="PS01124"/>
    </source>
</evidence>
<dbReference type="Proteomes" id="UP001553843">
    <property type="component" value="Unassembled WGS sequence"/>
</dbReference>
<dbReference type="EMBL" id="JBEYRS010000003">
    <property type="protein sequence ID" value="MEW2362168.1"/>
    <property type="molecule type" value="Genomic_DNA"/>
</dbReference>
<dbReference type="SUPFAM" id="SSF46689">
    <property type="entry name" value="Homeodomain-like"/>
    <property type="match status" value="1"/>
</dbReference>
<keyword evidence="2" id="KW-0238">DNA-binding</keyword>
<gene>
    <name evidence="6" type="ORF">AB0887_09425</name>
</gene>
<evidence type="ECO:0000256" key="1">
    <source>
        <dbReference type="ARBA" id="ARBA00023015"/>
    </source>
</evidence>
<comment type="caution">
    <text evidence="6">The sequence shown here is derived from an EMBL/GenBank/DDBJ whole genome shotgun (WGS) entry which is preliminary data.</text>
</comment>
<dbReference type="PANTHER" id="PTHR46796">
    <property type="entry name" value="HTH-TYPE TRANSCRIPTIONAL ACTIVATOR RHAS-RELATED"/>
    <property type="match status" value="1"/>
</dbReference>
<keyword evidence="7" id="KW-1185">Reference proteome</keyword>